<evidence type="ECO:0000313" key="1">
    <source>
        <dbReference type="EMBL" id="MCL3993342.1"/>
    </source>
</evidence>
<dbReference type="Proteomes" id="UP001202052">
    <property type="component" value="Unassembled WGS sequence"/>
</dbReference>
<protein>
    <submittedName>
        <fullName evidence="1">Uncharacterized protein</fullName>
    </submittedName>
</protein>
<comment type="caution">
    <text evidence="1">The sequence shown here is derived from an EMBL/GenBank/DDBJ whole genome shotgun (WGS) entry which is preliminary data.</text>
</comment>
<reference evidence="1 2" key="1">
    <citation type="submission" date="2022-05" db="EMBL/GenBank/DDBJ databases">
        <title>Genome Resource of Streptomyces lavenduligriseus GA1-1, a Strain with Broad-Spectrum Antifungal Activity against Phytopathogenic Fungi.</title>
        <authorList>
            <person name="Qi D."/>
        </authorList>
    </citation>
    <scope>NUCLEOTIDE SEQUENCE [LARGE SCALE GENOMIC DNA]</scope>
    <source>
        <strain evidence="1 2">GA1-1</strain>
    </source>
</reference>
<dbReference type="SUPFAM" id="SSF51735">
    <property type="entry name" value="NAD(P)-binding Rossmann-fold domains"/>
    <property type="match status" value="1"/>
</dbReference>
<gene>
    <name evidence="1" type="ORF">M4438_07375</name>
</gene>
<accession>A0ABT0NPF7</accession>
<sequence>MDLRAGQVAVDTGAASGIGLAMARRFAAEGAAMRLEEPVRRRGSFGSARGLRFGPGERRCDGGASVRVW</sequence>
<organism evidence="1 2">
    <name type="scientific">Streptomyces lavenduligriseus</name>
    <dbReference type="NCBI Taxonomy" id="67315"/>
    <lineage>
        <taxon>Bacteria</taxon>
        <taxon>Bacillati</taxon>
        <taxon>Actinomycetota</taxon>
        <taxon>Actinomycetes</taxon>
        <taxon>Kitasatosporales</taxon>
        <taxon>Streptomycetaceae</taxon>
        <taxon>Streptomyces</taxon>
    </lineage>
</organism>
<keyword evidence="2" id="KW-1185">Reference proteome</keyword>
<proteinExistence type="predicted"/>
<dbReference type="EMBL" id="JAMCCK010000013">
    <property type="protein sequence ID" value="MCL3993342.1"/>
    <property type="molecule type" value="Genomic_DNA"/>
</dbReference>
<name>A0ABT0NPF7_9ACTN</name>
<dbReference type="InterPro" id="IPR036291">
    <property type="entry name" value="NAD(P)-bd_dom_sf"/>
</dbReference>
<dbReference type="Gene3D" id="3.40.50.720">
    <property type="entry name" value="NAD(P)-binding Rossmann-like Domain"/>
    <property type="match status" value="1"/>
</dbReference>
<evidence type="ECO:0000313" key="2">
    <source>
        <dbReference type="Proteomes" id="UP001202052"/>
    </source>
</evidence>
<dbReference type="RefSeq" id="WP_249457954.1">
    <property type="nucleotide sequence ID" value="NZ_JAMCCK010000013.1"/>
</dbReference>